<gene>
    <name evidence="1" type="ORF">L1987_39452</name>
</gene>
<proteinExistence type="predicted"/>
<evidence type="ECO:0000313" key="2">
    <source>
        <dbReference type="Proteomes" id="UP001056120"/>
    </source>
</evidence>
<protein>
    <submittedName>
        <fullName evidence="1">Uncharacterized protein</fullName>
    </submittedName>
</protein>
<name>A0ACB9HPK1_9ASTR</name>
<keyword evidence="2" id="KW-1185">Reference proteome</keyword>
<comment type="caution">
    <text evidence="1">The sequence shown here is derived from an EMBL/GenBank/DDBJ whole genome shotgun (WGS) entry which is preliminary data.</text>
</comment>
<dbReference type="EMBL" id="CM042029">
    <property type="protein sequence ID" value="KAI3796767.1"/>
    <property type="molecule type" value="Genomic_DNA"/>
</dbReference>
<organism evidence="1 2">
    <name type="scientific">Smallanthus sonchifolius</name>
    <dbReference type="NCBI Taxonomy" id="185202"/>
    <lineage>
        <taxon>Eukaryota</taxon>
        <taxon>Viridiplantae</taxon>
        <taxon>Streptophyta</taxon>
        <taxon>Embryophyta</taxon>
        <taxon>Tracheophyta</taxon>
        <taxon>Spermatophyta</taxon>
        <taxon>Magnoliopsida</taxon>
        <taxon>eudicotyledons</taxon>
        <taxon>Gunneridae</taxon>
        <taxon>Pentapetalae</taxon>
        <taxon>asterids</taxon>
        <taxon>campanulids</taxon>
        <taxon>Asterales</taxon>
        <taxon>Asteraceae</taxon>
        <taxon>Asteroideae</taxon>
        <taxon>Heliantheae alliance</taxon>
        <taxon>Millerieae</taxon>
        <taxon>Smallanthus</taxon>
    </lineage>
</organism>
<sequence length="570" mass="62692">MEMFSASTLSCNIIREIQGSGLEGPIPASISLLTNLTQLAISDLNGDGSLFPNLSSMTNMQKLVLRGCNLRGTIPDYLSQMSKLQYIDLGKCLNPCLKFYYSVHINCGGPGVIIGDKVFEADQDQSGAARFHPSNDSWGFSNTGSLWNTDDTTDEYYATNVSILTMNDSQLYTTARRSPLSLTYYGRCLVNGNYTVTLHFAEIVFRDTRSYQGLGRRAFDVYVQGVNILKDFDIKNEAGGVDMAVIKTSKCVVTNGTLEIRFLYVGKGTTAVPVRGFYGPLISAISMESDFKPLVSKPPSHGKKRTFLIVGAVAAALFLTLIFVGIAWKKGYIGNQILRERDLRGLNLKTGVFTYKQIKAATDNFAESNKLGEGGFGSVYKGALLDGTLIALNEKENTHISTRVAGTLGYMAPEYALWGYLTYKADVYSFGVLALEIVAGKNNMKYQPNADYVSLLDLAVVLKEKGSLIDLVDPRLGSNFNKIEAVRMMKVAILCTNQSPALRPSMSEVVNMLEGRTKIKESDMNLVTSEDDFRLQAVRGKLEHIQQSTSSVYDLYPNSQISEESRIIGE</sequence>
<reference evidence="1 2" key="2">
    <citation type="journal article" date="2022" name="Mol. Ecol. Resour.">
        <title>The genomes of chicory, endive, great burdock and yacon provide insights into Asteraceae paleo-polyploidization history and plant inulin production.</title>
        <authorList>
            <person name="Fan W."/>
            <person name="Wang S."/>
            <person name="Wang H."/>
            <person name="Wang A."/>
            <person name="Jiang F."/>
            <person name="Liu H."/>
            <person name="Zhao H."/>
            <person name="Xu D."/>
            <person name="Zhang Y."/>
        </authorList>
    </citation>
    <scope>NUCLEOTIDE SEQUENCE [LARGE SCALE GENOMIC DNA]</scope>
    <source>
        <strain evidence="2">cv. Yunnan</strain>
        <tissue evidence="1">Leaves</tissue>
    </source>
</reference>
<reference evidence="2" key="1">
    <citation type="journal article" date="2022" name="Mol. Ecol. Resour.">
        <title>The genomes of chicory, endive, great burdock and yacon provide insights into Asteraceae palaeo-polyploidization history and plant inulin production.</title>
        <authorList>
            <person name="Fan W."/>
            <person name="Wang S."/>
            <person name="Wang H."/>
            <person name="Wang A."/>
            <person name="Jiang F."/>
            <person name="Liu H."/>
            <person name="Zhao H."/>
            <person name="Xu D."/>
            <person name="Zhang Y."/>
        </authorList>
    </citation>
    <scope>NUCLEOTIDE SEQUENCE [LARGE SCALE GENOMIC DNA]</scope>
    <source>
        <strain evidence="2">cv. Yunnan</strain>
    </source>
</reference>
<evidence type="ECO:0000313" key="1">
    <source>
        <dbReference type="EMBL" id="KAI3796767.1"/>
    </source>
</evidence>
<dbReference type="Proteomes" id="UP001056120">
    <property type="component" value="Linkage Group LG12"/>
</dbReference>
<accession>A0ACB9HPK1</accession>